<dbReference type="RefSeq" id="WP_061269235.1">
    <property type="nucleotide sequence ID" value="NZ_SOZH01000004.1"/>
</dbReference>
<dbReference type="Proteomes" id="UP000298003">
    <property type="component" value="Unassembled WGS sequence"/>
</dbReference>
<organism evidence="2 3">
    <name type="scientific">Cellulosimicrobium funkei</name>
    <dbReference type="NCBI Taxonomy" id="264251"/>
    <lineage>
        <taxon>Bacteria</taxon>
        <taxon>Bacillati</taxon>
        <taxon>Actinomycetota</taxon>
        <taxon>Actinomycetes</taxon>
        <taxon>Micrococcales</taxon>
        <taxon>Promicromonosporaceae</taxon>
        <taxon>Cellulosimicrobium</taxon>
    </lineage>
</organism>
<proteinExistence type="predicted"/>
<gene>
    <name evidence="2" type="ORF">E1O70_05935</name>
</gene>
<dbReference type="GeneID" id="95684030"/>
<feature type="region of interest" description="Disordered" evidence="1">
    <location>
        <begin position="1"/>
        <end position="25"/>
    </location>
</feature>
<name>A0A4Y8R497_9MICO</name>
<sequence length="87" mass="9154">MTLGRPGYESENDQTSRLARTGDRGPLRTMFARITTKAGAIDDHVNDALRLVAASRPPSTAPPPANASAVARVSRPAPGAPGRDYGR</sequence>
<evidence type="ECO:0000256" key="1">
    <source>
        <dbReference type="SAM" id="MobiDB-lite"/>
    </source>
</evidence>
<comment type="caution">
    <text evidence="2">The sequence shown here is derived from an EMBL/GenBank/DDBJ whole genome shotgun (WGS) entry which is preliminary data.</text>
</comment>
<dbReference type="AlphaFoldDB" id="A0A4Y8R497"/>
<feature type="region of interest" description="Disordered" evidence="1">
    <location>
        <begin position="54"/>
        <end position="87"/>
    </location>
</feature>
<feature type="compositionally biased region" description="Low complexity" evidence="1">
    <location>
        <begin position="66"/>
        <end position="77"/>
    </location>
</feature>
<dbReference type="EMBL" id="SOZH01000004">
    <property type="protein sequence ID" value="TFF12431.1"/>
    <property type="molecule type" value="Genomic_DNA"/>
</dbReference>
<evidence type="ECO:0000313" key="3">
    <source>
        <dbReference type="Proteomes" id="UP000298003"/>
    </source>
</evidence>
<keyword evidence="3" id="KW-1185">Reference proteome</keyword>
<evidence type="ECO:0000313" key="2">
    <source>
        <dbReference type="EMBL" id="TFF12431.1"/>
    </source>
</evidence>
<protein>
    <submittedName>
        <fullName evidence="2">Uncharacterized protein</fullName>
    </submittedName>
</protein>
<reference evidence="2 3" key="1">
    <citation type="submission" date="2019-03" db="EMBL/GenBank/DDBJ databases">
        <title>Cellulosimicrobium funkei JCM14302 Assembly.</title>
        <authorList>
            <person name="Dou T."/>
        </authorList>
    </citation>
    <scope>NUCLEOTIDE SEQUENCE [LARGE SCALE GENOMIC DNA]</scope>
    <source>
        <strain evidence="2 3">JCM 14302</strain>
    </source>
</reference>
<accession>A0A4Y8R497</accession>